<proteinExistence type="predicted"/>
<dbReference type="GeneID" id="54324554"/>
<dbReference type="EMBL" id="SOSA01001375">
    <property type="protein sequence ID" value="THC87220.1"/>
    <property type="molecule type" value="Genomic_DNA"/>
</dbReference>
<sequence>MATASMKAGPARVEKGDDLYDVFRKSAFAQGHYNVPESRIRDAFDEELRQPGGREALTNILKQWGSYPPSEDLSNESPVDEAVIKLNINEATVDITIGELSLYAKGLFRGGYFGTGQYDLRGFIKYNDTDDLQGTQKAEMFKHDENTLVMNIYAPDNYKKLLAYIVLYRPNFHLTGVKPGRITFSPLTV</sequence>
<reference evidence="2 3" key="1">
    <citation type="submission" date="2019-03" db="EMBL/GenBank/DDBJ databases">
        <title>The genome sequence of a newly discovered highly antifungal drug resistant Aspergillus species, Aspergillus tanneri NIH 1004.</title>
        <authorList>
            <person name="Mounaud S."/>
            <person name="Singh I."/>
            <person name="Joardar V."/>
            <person name="Pakala S."/>
            <person name="Pakala S."/>
            <person name="Venepally P."/>
            <person name="Hoover J."/>
            <person name="Nierman W."/>
            <person name="Chung J."/>
            <person name="Losada L."/>
        </authorList>
    </citation>
    <scope>NUCLEOTIDE SEQUENCE [LARGE SCALE GENOMIC DNA]</scope>
    <source>
        <strain evidence="2 3">NIH1004</strain>
    </source>
</reference>
<name>A0A4S3IXX1_9EURO</name>
<accession>A0A4S3IXX1</accession>
<dbReference type="RefSeq" id="XP_033420749.1">
    <property type="nucleotide sequence ID" value="XM_033566547.1"/>
</dbReference>
<dbReference type="EMBL" id="QUQM01000010">
    <property type="protein sequence ID" value="KAA8641387.1"/>
    <property type="molecule type" value="Genomic_DNA"/>
</dbReference>
<evidence type="ECO:0000313" key="3">
    <source>
        <dbReference type="Proteomes" id="UP000308092"/>
    </source>
</evidence>
<organism evidence="2 3">
    <name type="scientific">Aspergillus tanneri</name>
    <dbReference type="NCBI Taxonomy" id="1220188"/>
    <lineage>
        <taxon>Eukaryota</taxon>
        <taxon>Fungi</taxon>
        <taxon>Dikarya</taxon>
        <taxon>Ascomycota</taxon>
        <taxon>Pezizomycotina</taxon>
        <taxon>Eurotiomycetes</taxon>
        <taxon>Eurotiomycetidae</taxon>
        <taxon>Eurotiales</taxon>
        <taxon>Aspergillaceae</taxon>
        <taxon>Aspergillus</taxon>
        <taxon>Aspergillus subgen. Circumdati</taxon>
    </lineage>
</organism>
<dbReference type="VEuPathDB" id="FungiDB:EYZ11_013334"/>
<evidence type="ECO:0000313" key="2">
    <source>
        <dbReference type="EMBL" id="THC87220.1"/>
    </source>
</evidence>
<dbReference type="OrthoDB" id="4509531at2759"/>
<dbReference type="Proteomes" id="UP000308092">
    <property type="component" value="Unassembled WGS sequence"/>
</dbReference>
<comment type="caution">
    <text evidence="2">The sequence shown here is derived from an EMBL/GenBank/DDBJ whole genome shotgun (WGS) entry which is preliminary data.</text>
</comment>
<reference evidence="1 4" key="2">
    <citation type="submission" date="2019-08" db="EMBL/GenBank/DDBJ databases">
        <title>The genome sequence of a newly discovered highly antifungal drug resistant Aspergillus species, Aspergillus tanneri NIH 1004.</title>
        <authorList>
            <person name="Mounaud S."/>
            <person name="Singh I."/>
            <person name="Joardar V."/>
            <person name="Pakala S."/>
            <person name="Pakala S."/>
            <person name="Venepally P."/>
            <person name="Chung J.K."/>
            <person name="Losada L."/>
            <person name="Nierman W.C."/>
        </authorList>
    </citation>
    <scope>NUCLEOTIDE SEQUENCE [LARGE SCALE GENOMIC DNA]</scope>
    <source>
        <strain evidence="1 4">NIH1004</strain>
    </source>
</reference>
<evidence type="ECO:0000313" key="1">
    <source>
        <dbReference type="EMBL" id="KAA8641387.1"/>
    </source>
</evidence>
<dbReference type="Proteomes" id="UP000324241">
    <property type="component" value="Unassembled WGS sequence"/>
</dbReference>
<evidence type="ECO:0000313" key="4">
    <source>
        <dbReference type="Proteomes" id="UP000324241"/>
    </source>
</evidence>
<dbReference type="AlphaFoldDB" id="A0A4S3IXX1"/>
<keyword evidence="3" id="KW-1185">Reference proteome</keyword>
<gene>
    <name evidence="1" type="ORF">ATNIH1004_001852</name>
    <name evidence="2" type="ORF">EYZ11_013334</name>
</gene>
<protein>
    <submittedName>
        <fullName evidence="2">Uncharacterized protein</fullName>
    </submittedName>
</protein>